<accession>A0ABP9VDY6</accession>
<dbReference type="InterPro" id="IPR002716">
    <property type="entry name" value="PIN_dom"/>
</dbReference>
<evidence type="ECO:0000313" key="3">
    <source>
        <dbReference type="Proteomes" id="UP001458946"/>
    </source>
</evidence>
<comment type="caution">
    <text evidence="2">The sequence shown here is derived from an EMBL/GenBank/DDBJ whole genome shotgun (WGS) entry which is preliminary data.</text>
</comment>
<evidence type="ECO:0000259" key="1">
    <source>
        <dbReference type="Pfam" id="PF01850"/>
    </source>
</evidence>
<dbReference type="RefSeq" id="WP_353542805.1">
    <property type="nucleotide sequence ID" value="NZ_BAABRN010000031.1"/>
</dbReference>
<dbReference type="Pfam" id="PF01850">
    <property type="entry name" value="PIN"/>
    <property type="match status" value="1"/>
</dbReference>
<reference evidence="2 3" key="1">
    <citation type="submission" date="2024-02" db="EMBL/GenBank/DDBJ databases">
        <title>Deinococcus xinjiangensis NBRC 107630.</title>
        <authorList>
            <person name="Ichikawa N."/>
            <person name="Katano-Makiyama Y."/>
            <person name="Hidaka K."/>
        </authorList>
    </citation>
    <scope>NUCLEOTIDE SEQUENCE [LARGE SCALE GENOMIC DNA]</scope>
    <source>
        <strain evidence="2 3">NBRC 107630</strain>
    </source>
</reference>
<dbReference type="Proteomes" id="UP001458946">
    <property type="component" value="Unassembled WGS sequence"/>
</dbReference>
<protein>
    <recommendedName>
        <fullName evidence="1">PIN domain-containing protein</fullName>
    </recommendedName>
</protein>
<dbReference type="InterPro" id="IPR029060">
    <property type="entry name" value="PIN-like_dom_sf"/>
</dbReference>
<name>A0ABP9VDY6_9DEIO</name>
<sequence>MLDANVILRFLLADHDTLSPRAQAMFRRAAAGELELLIPSVIAAECVYTLKSFYKMGREDAASALAQLLSLPNVEALDGAVLREALQLFATKNVDFADAYLAALGQGLGHSIGSFDRDLEKPGAKLLE</sequence>
<keyword evidence="3" id="KW-1185">Reference proteome</keyword>
<dbReference type="EMBL" id="BAABRN010000031">
    <property type="protein sequence ID" value="GAA5502836.1"/>
    <property type="molecule type" value="Genomic_DNA"/>
</dbReference>
<evidence type="ECO:0000313" key="2">
    <source>
        <dbReference type="EMBL" id="GAA5502836.1"/>
    </source>
</evidence>
<dbReference type="SUPFAM" id="SSF88723">
    <property type="entry name" value="PIN domain-like"/>
    <property type="match status" value="1"/>
</dbReference>
<proteinExistence type="predicted"/>
<dbReference type="Gene3D" id="3.40.50.1010">
    <property type="entry name" value="5'-nuclease"/>
    <property type="match status" value="1"/>
</dbReference>
<gene>
    <name evidence="2" type="ORF">Dxin01_02583</name>
</gene>
<organism evidence="2 3">
    <name type="scientific">Deinococcus xinjiangensis</name>
    <dbReference type="NCBI Taxonomy" id="457454"/>
    <lineage>
        <taxon>Bacteria</taxon>
        <taxon>Thermotogati</taxon>
        <taxon>Deinococcota</taxon>
        <taxon>Deinococci</taxon>
        <taxon>Deinococcales</taxon>
        <taxon>Deinococcaceae</taxon>
        <taxon>Deinococcus</taxon>
    </lineage>
</organism>
<feature type="domain" description="PIN" evidence="1">
    <location>
        <begin position="1"/>
        <end position="122"/>
    </location>
</feature>